<keyword evidence="4" id="KW-1185">Reference proteome</keyword>
<organism evidence="3 4">
    <name type="scientific">Microcoleus asticus IPMA8</name>
    <dbReference type="NCBI Taxonomy" id="2563858"/>
    <lineage>
        <taxon>Bacteria</taxon>
        <taxon>Bacillati</taxon>
        <taxon>Cyanobacteriota</taxon>
        <taxon>Cyanophyceae</taxon>
        <taxon>Oscillatoriophycideae</taxon>
        <taxon>Oscillatoriales</taxon>
        <taxon>Microcoleaceae</taxon>
        <taxon>Microcoleus</taxon>
        <taxon>Microcoleus asticus</taxon>
    </lineage>
</organism>
<dbReference type="InterPro" id="IPR050811">
    <property type="entry name" value="Phosphate_ABC_transporter"/>
</dbReference>
<proteinExistence type="predicted"/>
<evidence type="ECO:0000313" key="4">
    <source>
        <dbReference type="Proteomes" id="UP000702425"/>
    </source>
</evidence>
<dbReference type="RefSeq" id="WP_246276855.1">
    <property type="nucleotide sequence ID" value="NZ_CAWPPK010000284.1"/>
</dbReference>
<evidence type="ECO:0000256" key="1">
    <source>
        <dbReference type="ARBA" id="ARBA00022729"/>
    </source>
</evidence>
<evidence type="ECO:0000313" key="3">
    <source>
        <dbReference type="EMBL" id="NQE35981.1"/>
    </source>
</evidence>
<name>A0ABX2CZZ4_9CYAN</name>
<dbReference type="PANTHER" id="PTHR30570:SF1">
    <property type="entry name" value="PHOSPHATE-BINDING PROTEIN PSTS"/>
    <property type="match status" value="1"/>
</dbReference>
<dbReference type="PANTHER" id="PTHR30570">
    <property type="entry name" value="PERIPLASMIC PHOSPHATE BINDING COMPONENT OF PHOSPHATE ABC TRANSPORTER"/>
    <property type="match status" value="1"/>
</dbReference>
<keyword evidence="1" id="KW-0732">Signal</keyword>
<accession>A0ABX2CZZ4</accession>
<dbReference type="EMBL" id="SRRZ01000069">
    <property type="protein sequence ID" value="NQE35981.1"/>
    <property type="molecule type" value="Genomic_DNA"/>
</dbReference>
<dbReference type="InterPro" id="IPR024370">
    <property type="entry name" value="PBP_domain"/>
</dbReference>
<dbReference type="SUPFAM" id="SSF53850">
    <property type="entry name" value="Periplasmic binding protein-like II"/>
    <property type="match status" value="1"/>
</dbReference>
<gene>
    <name evidence="3" type="primary">pstS_6</name>
    <name evidence="3" type="ORF">E5S67_03743</name>
</gene>
<dbReference type="Proteomes" id="UP000702425">
    <property type="component" value="Unassembled WGS sequence"/>
</dbReference>
<protein>
    <submittedName>
        <fullName evidence="3">Phosphate-binding protein PstS</fullName>
    </submittedName>
</protein>
<feature type="domain" description="PBP" evidence="2">
    <location>
        <begin position="90"/>
        <end position="329"/>
    </location>
</feature>
<sequence length="363" mass="40249">MSSIRMRTSRAKKYINYLFLLYIVLVLTACAGQSKTSQVNIGNQASADQSSKENLGIQKVEGKLVKSPSNQDSAKQGIVLPEVKPLELEGTLAISGSQVVLPISQAIAQRFIQDGYPSKINLAGIDTQVGFKLFCEDKKVDIVNAVRPINSQELAACAKSGVEPINFQIATDAVTIVVSSQNSFLPHSLTREELAKVFTVQHWSDVNPKWPKELIKRIVPEGAGTGGSVDLLSQAIFQGNVSQLTNAPNTVFYDFVEQLHSEALINPYMIGFLEYASYKENRDKLRAIAIDRVDPFLSTYPITRPLYIYADVKAIRQRPEVAGFVNYYLTYVDEEISSLGYFPVKQTVLDESKTKFLQLKGNK</sequence>
<reference evidence="3 4" key="1">
    <citation type="journal article" date="2020" name="Sci. Rep.">
        <title>A novel cyanobacterial geosmin producer, revising GeoA distribution and dispersion patterns in Bacteria.</title>
        <authorList>
            <person name="Churro C."/>
            <person name="Semedo-Aguiar A.P."/>
            <person name="Silva A.D."/>
            <person name="Pereira-Leal J.B."/>
            <person name="Leite R.B."/>
        </authorList>
    </citation>
    <scope>NUCLEOTIDE SEQUENCE [LARGE SCALE GENOMIC DNA]</scope>
    <source>
        <strain evidence="3 4">IPMA8</strain>
    </source>
</reference>
<comment type="caution">
    <text evidence="3">The sequence shown here is derived from an EMBL/GenBank/DDBJ whole genome shotgun (WGS) entry which is preliminary data.</text>
</comment>
<evidence type="ECO:0000259" key="2">
    <source>
        <dbReference type="Pfam" id="PF12849"/>
    </source>
</evidence>
<dbReference type="Gene3D" id="3.40.190.10">
    <property type="entry name" value="Periplasmic binding protein-like II"/>
    <property type="match status" value="2"/>
</dbReference>
<dbReference type="Pfam" id="PF12849">
    <property type="entry name" value="PBP_like_2"/>
    <property type="match status" value="1"/>
</dbReference>
<dbReference type="PROSITE" id="PS51257">
    <property type="entry name" value="PROKAR_LIPOPROTEIN"/>
    <property type="match status" value="1"/>
</dbReference>